<gene>
    <name evidence="2" type="ORF">FA09DRAFT_332770</name>
</gene>
<name>A0A316YYW0_9BASI</name>
<evidence type="ECO:0000313" key="3">
    <source>
        <dbReference type="Proteomes" id="UP000245946"/>
    </source>
</evidence>
<dbReference type="EMBL" id="KZ819310">
    <property type="protein sequence ID" value="PWN94647.1"/>
    <property type="molecule type" value="Genomic_DNA"/>
</dbReference>
<evidence type="ECO:0000256" key="1">
    <source>
        <dbReference type="SAM" id="MobiDB-lite"/>
    </source>
</evidence>
<feature type="region of interest" description="Disordered" evidence="1">
    <location>
        <begin position="1"/>
        <end position="21"/>
    </location>
</feature>
<reference evidence="2 3" key="1">
    <citation type="journal article" date="2018" name="Mol. Biol. Evol.">
        <title>Broad Genomic Sampling Reveals a Smut Pathogenic Ancestry of the Fungal Clade Ustilaginomycotina.</title>
        <authorList>
            <person name="Kijpornyongpan T."/>
            <person name="Mondo S.J."/>
            <person name="Barry K."/>
            <person name="Sandor L."/>
            <person name="Lee J."/>
            <person name="Lipzen A."/>
            <person name="Pangilinan J."/>
            <person name="LaButti K."/>
            <person name="Hainaut M."/>
            <person name="Henrissat B."/>
            <person name="Grigoriev I.V."/>
            <person name="Spatafora J.W."/>
            <person name="Aime M.C."/>
        </authorList>
    </citation>
    <scope>NUCLEOTIDE SEQUENCE [LARGE SCALE GENOMIC DNA]</scope>
    <source>
        <strain evidence="2 3">MCA 4186</strain>
    </source>
</reference>
<dbReference type="RefSeq" id="XP_025594926.1">
    <property type="nucleotide sequence ID" value="XM_025743598.1"/>
</dbReference>
<protein>
    <submittedName>
        <fullName evidence="2">Uncharacterized protein</fullName>
    </submittedName>
</protein>
<sequence length="169" mass="18565">MLPLPPCRSPARMRSLRSATSAAKQRRRILCSPRCRGRRKLSLRPCGVLARCRRLQQSASCRPSSPHGTFARLSPCRLGEPTLQPLRHPLLPARNCLPSGSSQVGRLCSSLLERARASDDSLGERFGRMLDACTCPRSSQWSASVTALHMPRSAEDACCRSSRAMLGKP</sequence>
<dbReference type="GeneID" id="37271142"/>
<evidence type="ECO:0000313" key="2">
    <source>
        <dbReference type="EMBL" id="PWN94647.1"/>
    </source>
</evidence>
<dbReference type="Proteomes" id="UP000245946">
    <property type="component" value="Unassembled WGS sequence"/>
</dbReference>
<organism evidence="2 3">
    <name type="scientific">Tilletiopsis washingtonensis</name>
    <dbReference type="NCBI Taxonomy" id="58919"/>
    <lineage>
        <taxon>Eukaryota</taxon>
        <taxon>Fungi</taxon>
        <taxon>Dikarya</taxon>
        <taxon>Basidiomycota</taxon>
        <taxon>Ustilaginomycotina</taxon>
        <taxon>Exobasidiomycetes</taxon>
        <taxon>Entylomatales</taxon>
        <taxon>Entylomatales incertae sedis</taxon>
        <taxon>Tilletiopsis</taxon>
    </lineage>
</organism>
<proteinExistence type="predicted"/>
<dbReference type="AlphaFoldDB" id="A0A316YYW0"/>
<accession>A0A316YYW0</accession>
<keyword evidence="3" id="KW-1185">Reference proteome</keyword>